<evidence type="ECO:0000256" key="1">
    <source>
        <dbReference type="ARBA" id="ARBA00004123"/>
    </source>
</evidence>
<accession>A0A6A4VT58</accession>
<reference evidence="8 9" key="1">
    <citation type="submission" date="2019-07" db="EMBL/GenBank/DDBJ databases">
        <title>Draft genome assembly of a fouling barnacle, Amphibalanus amphitrite (Darwin, 1854): The first reference genome for Thecostraca.</title>
        <authorList>
            <person name="Kim W."/>
        </authorList>
    </citation>
    <scope>NUCLEOTIDE SEQUENCE [LARGE SCALE GENOMIC DNA]</scope>
    <source>
        <strain evidence="8">SNU_AA5</strain>
        <tissue evidence="8">Soma without cirri and trophi</tissue>
    </source>
</reference>
<dbReference type="GO" id="GO:0005634">
    <property type="term" value="C:nucleus"/>
    <property type="evidence" value="ECO:0007669"/>
    <property type="project" value="UniProtKB-SubCell"/>
</dbReference>
<dbReference type="Gene3D" id="3.40.470.10">
    <property type="entry name" value="Uracil-DNA glycosylase-like domain"/>
    <property type="match status" value="1"/>
</dbReference>
<keyword evidence="9" id="KW-1185">Reference proteome</keyword>
<dbReference type="GO" id="GO:0000703">
    <property type="term" value="F:oxidized pyrimidine nucleobase lesion DNA N-glycosylase activity"/>
    <property type="evidence" value="ECO:0007669"/>
    <property type="project" value="TreeGrafter"/>
</dbReference>
<evidence type="ECO:0000256" key="7">
    <source>
        <dbReference type="ARBA" id="ARBA00023242"/>
    </source>
</evidence>
<evidence type="ECO:0000256" key="4">
    <source>
        <dbReference type="ARBA" id="ARBA00022801"/>
    </source>
</evidence>
<dbReference type="PANTHER" id="PTHR13235:SF2">
    <property type="entry name" value="SINGLE-STRAND SELECTIVE MONOFUNCTIONAL URACIL DNA GLYCOSYLASE"/>
    <property type="match status" value="1"/>
</dbReference>
<protein>
    <submittedName>
        <fullName evidence="8">Single-strand selective monofunctional uracil DNA glycosylase</fullName>
    </submittedName>
</protein>
<gene>
    <name evidence="8" type="primary">SMUG1_0</name>
    <name evidence="8" type="ORF">FJT64_006382</name>
</gene>
<evidence type="ECO:0000256" key="2">
    <source>
        <dbReference type="ARBA" id="ARBA00007889"/>
    </source>
</evidence>
<keyword evidence="7" id="KW-0539">Nucleus</keyword>
<dbReference type="InterPro" id="IPR039134">
    <property type="entry name" value="SMUG1"/>
</dbReference>
<keyword evidence="6" id="KW-0234">DNA repair</keyword>
<organism evidence="8 9">
    <name type="scientific">Amphibalanus amphitrite</name>
    <name type="common">Striped barnacle</name>
    <name type="synonym">Balanus amphitrite</name>
    <dbReference type="NCBI Taxonomy" id="1232801"/>
    <lineage>
        <taxon>Eukaryota</taxon>
        <taxon>Metazoa</taxon>
        <taxon>Ecdysozoa</taxon>
        <taxon>Arthropoda</taxon>
        <taxon>Crustacea</taxon>
        <taxon>Multicrustacea</taxon>
        <taxon>Cirripedia</taxon>
        <taxon>Thoracica</taxon>
        <taxon>Thoracicalcarea</taxon>
        <taxon>Balanomorpha</taxon>
        <taxon>Balanoidea</taxon>
        <taxon>Balanidae</taxon>
        <taxon>Amphibalaninae</taxon>
        <taxon>Amphibalanus</taxon>
    </lineage>
</organism>
<dbReference type="Proteomes" id="UP000440578">
    <property type="component" value="Unassembled WGS sequence"/>
</dbReference>
<evidence type="ECO:0000313" key="9">
    <source>
        <dbReference type="Proteomes" id="UP000440578"/>
    </source>
</evidence>
<keyword evidence="5" id="KW-0238">DNA-binding</keyword>
<comment type="subcellular location">
    <subcellularLocation>
        <location evidence="1">Nucleus</location>
    </subcellularLocation>
</comment>
<evidence type="ECO:0000256" key="5">
    <source>
        <dbReference type="ARBA" id="ARBA00023125"/>
    </source>
</evidence>
<evidence type="ECO:0000256" key="6">
    <source>
        <dbReference type="ARBA" id="ARBA00023204"/>
    </source>
</evidence>
<comment type="caution">
    <text evidence="8">The sequence shown here is derived from an EMBL/GenBank/DDBJ whole genome shotgun (WGS) entry which is preliminary data.</text>
</comment>
<name>A0A6A4VT58_AMPAM</name>
<evidence type="ECO:0000313" key="8">
    <source>
        <dbReference type="EMBL" id="KAF0296139.1"/>
    </source>
</evidence>
<sequence>MAFAPDTPGLASEVLRIEHEMCSQLEHRSFISGKVTHVYNPLEYAAEPHADYVRRCLRQGWPVPFLLVGMNPGPWGMSQTGVPFGEITAVRDWMGVSGEVVPPEHENPHRPIAGFSCTRSERLSGTPDRLFRHVYVHNFCPLAFMESSGRNVTPDKLSGPLRQQLEPICQQALVDIIMVLGARTIVGIGKYAEDQAKKALAAADLGDQVQVHYLMHPSPCNPQANKDWDGQAVAQLAQAGVLPLPPL</sequence>
<dbReference type="GO" id="GO:0006284">
    <property type="term" value="P:base-excision repair"/>
    <property type="evidence" value="ECO:0007669"/>
    <property type="project" value="InterPro"/>
</dbReference>
<dbReference type="GO" id="GO:0003677">
    <property type="term" value="F:DNA binding"/>
    <property type="evidence" value="ECO:0007669"/>
    <property type="project" value="UniProtKB-KW"/>
</dbReference>
<dbReference type="FunFam" id="3.40.470.10:FF:000005">
    <property type="entry name" value="Single-strand selective monofunctional uracil DNA glycosylase"/>
    <property type="match status" value="1"/>
</dbReference>
<comment type="similarity">
    <text evidence="2">Belongs to the uracil-DNA glycosylase (UDG) superfamily. SMUG1 family.</text>
</comment>
<dbReference type="InterPro" id="IPR036895">
    <property type="entry name" value="Uracil-DNA_glycosylase-like_sf"/>
</dbReference>
<dbReference type="CDD" id="cd19374">
    <property type="entry name" value="UDG-F3_SMUG1-like"/>
    <property type="match status" value="1"/>
</dbReference>
<dbReference type="GO" id="GO:0017065">
    <property type="term" value="F:single-strand selective uracil DNA N-glycosylase activity"/>
    <property type="evidence" value="ECO:0007669"/>
    <property type="project" value="InterPro"/>
</dbReference>
<dbReference type="AlphaFoldDB" id="A0A6A4VT58"/>
<dbReference type="OrthoDB" id="408702at2759"/>
<proteinExistence type="inferred from homology"/>
<dbReference type="PANTHER" id="PTHR13235">
    <property type="entry name" value="SINGLE-STRAND SELECTIVE MONOFUNCTIONAL URACIL DNA GLYCOSYLASE"/>
    <property type="match status" value="1"/>
</dbReference>
<dbReference type="EMBL" id="VIIS01001580">
    <property type="protein sequence ID" value="KAF0296139.1"/>
    <property type="molecule type" value="Genomic_DNA"/>
</dbReference>
<keyword evidence="3" id="KW-0227">DNA damage</keyword>
<evidence type="ECO:0000256" key="3">
    <source>
        <dbReference type="ARBA" id="ARBA00022763"/>
    </source>
</evidence>
<dbReference type="SUPFAM" id="SSF52141">
    <property type="entry name" value="Uracil-DNA glycosylase-like"/>
    <property type="match status" value="1"/>
</dbReference>
<keyword evidence="4" id="KW-0378">Hydrolase</keyword>